<comment type="similarity">
    <text evidence="2 4">Belongs to the flagella basal body rod proteins family.</text>
</comment>
<protein>
    <recommendedName>
        <fullName evidence="4">Flagellar hook protein FlgE</fullName>
    </recommendedName>
</protein>
<dbReference type="PANTHER" id="PTHR30435:SF1">
    <property type="entry name" value="FLAGELLAR HOOK PROTEIN FLGE"/>
    <property type="match status" value="1"/>
</dbReference>
<organism evidence="7 8">
    <name type="scientific">Pararhodobacter oceanensis</name>
    <dbReference type="NCBI Taxonomy" id="2172121"/>
    <lineage>
        <taxon>Bacteria</taxon>
        <taxon>Pseudomonadati</taxon>
        <taxon>Pseudomonadota</taxon>
        <taxon>Alphaproteobacteria</taxon>
        <taxon>Rhodobacterales</taxon>
        <taxon>Paracoccaceae</taxon>
        <taxon>Pararhodobacter</taxon>
    </lineage>
</organism>
<dbReference type="GO" id="GO:0071978">
    <property type="term" value="P:bacterial-type flagellum-dependent swarming motility"/>
    <property type="evidence" value="ECO:0007669"/>
    <property type="project" value="TreeGrafter"/>
</dbReference>
<dbReference type="GO" id="GO:0009425">
    <property type="term" value="C:bacterial-type flagellum basal body"/>
    <property type="evidence" value="ECO:0007669"/>
    <property type="project" value="UniProtKB-SubCell"/>
</dbReference>
<dbReference type="EMBL" id="QDKM01000008">
    <property type="protein sequence ID" value="PVH27870.1"/>
    <property type="molecule type" value="Genomic_DNA"/>
</dbReference>
<proteinExistence type="inferred from homology"/>
<dbReference type="InterPro" id="IPR001444">
    <property type="entry name" value="Flag_bb_rod_N"/>
</dbReference>
<reference evidence="7 8" key="1">
    <citation type="submission" date="2018-04" db="EMBL/GenBank/DDBJ databases">
        <title>Pararhodobacter oceanense sp. nov., isolated from marine intertidal sediment.</title>
        <authorList>
            <person name="Wang X.-L."/>
            <person name="Du Z.-J."/>
        </authorList>
    </citation>
    <scope>NUCLEOTIDE SEQUENCE [LARGE SCALE GENOMIC DNA]</scope>
    <source>
        <strain evidence="7 8">AM505</strain>
    </source>
</reference>
<keyword evidence="7" id="KW-0969">Cilium</keyword>
<feature type="domain" description="Flagellar basal body rod protein N-terminal" evidence="5">
    <location>
        <begin position="9"/>
        <end position="38"/>
    </location>
</feature>
<dbReference type="InterPro" id="IPR037058">
    <property type="entry name" value="Falgellar_hook_FlgE_sf"/>
</dbReference>
<keyword evidence="3 4" id="KW-0975">Bacterial flagellum</keyword>
<dbReference type="AlphaFoldDB" id="A0A2T8HR10"/>
<accession>A0A2T8HR10</accession>
<evidence type="ECO:0000256" key="2">
    <source>
        <dbReference type="ARBA" id="ARBA00009677"/>
    </source>
</evidence>
<dbReference type="SUPFAM" id="SSF117143">
    <property type="entry name" value="Flagellar hook protein flgE"/>
    <property type="match status" value="1"/>
</dbReference>
<dbReference type="NCBIfam" id="TIGR03506">
    <property type="entry name" value="FlgEFG_subfam"/>
    <property type="match status" value="1"/>
</dbReference>
<keyword evidence="7" id="KW-0282">Flagellum</keyword>
<dbReference type="InterPro" id="IPR010930">
    <property type="entry name" value="Flg_bb/hook_C_dom"/>
</dbReference>
<evidence type="ECO:0000256" key="3">
    <source>
        <dbReference type="ARBA" id="ARBA00023143"/>
    </source>
</evidence>
<comment type="function">
    <text evidence="4">A flexible structure which links the flagellar filament to the drive apparatus in the basal body.</text>
</comment>
<sequence>MSTLYSSFNAGISGLNANATRLSAISDNIANTGTIGYKRVVASFDSMVVSGSHYGPYIAGGVRASTTRLVDERGAVTGSSNATDLAVSGRGFLPVTTSTALNSGDTNLPLMLMSTGSFRPDADGMLRNPAGMVLLGWPANSDGTIGTFARDTIGGLEPIRINSNQFASDPTTRVTVRANLPSTSTHLGANASPQNVSMEYYTPMGTTETLNMEFKPVEPVPPLTGASNEWEATVTDPKTGMPLGEYIVTFDDTPPNAGRISSVTPSGTNPGGPYDPATGEFTVTIDGQDIAMNIGMPNDADGITQMADNFVPVSIDRDGSPVQSLAGVQVDPNGYVNAYYDSGLIRTIAQIPLVDVPNPNGLQALDNQAYRVSPDSGSMFLWDAGDGPTGEIAGFAREESTTDVAAELTNMIQTQRAYSSNAKVIQTVDEMLQETTNIKR</sequence>
<dbReference type="RefSeq" id="WP_116559390.1">
    <property type="nucleotide sequence ID" value="NZ_JBLWYE010000002.1"/>
</dbReference>
<dbReference type="GO" id="GO:0009424">
    <property type="term" value="C:bacterial-type flagellum hook"/>
    <property type="evidence" value="ECO:0007669"/>
    <property type="project" value="TreeGrafter"/>
</dbReference>
<dbReference type="InterPro" id="IPR020013">
    <property type="entry name" value="Flagellar_FlgE/F/G"/>
</dbReference>
<comment type="subcellular location">
    <subcellularLocation>
        <location evidence="1 4">Bacterial flagellum basal body</location>
    </subcellularLocation>
</comment>
<dbReference type="Pfam" id="PF06429">
    <property type="entry name" value="Flg_bbr_C"/>
    <property type="match status" value="1"/>
</dbReference>
<name>A0A2T8HR10_9RHOB</name>
<evidence type="ECO:0000259" key="6">
    <source>
        <dbReference type="Pfam" id="PF06429"/>
    </source>
</evidence>
<evidence type="ECO:0000259" key="5">
    <source>
        <dbReference type="Pfam" id="PF00460"/>
    </source>
</evidence>
<comment type="caution">
    <text evidence="7">The sequence shown here is derived from an EMBL/GenBank/DDBJ whole genome shotgun (WGS) entry which is preliminary data.</text>
</comment>
<feature type="domain" description="Flagellar basal-body/hook protein C-terminal" evidence="6">
    <location>
        <begin position="398"/>
        <end position="438"/>
    </location>
</feature>
<dbReference type="Pfam" id="PF00460">
    <property type="entry name" value="Flg_bb_rod"/>
    <property type="match status" value="1"/>
</dbReference>
<dbReference type="Proteomes" id="UP000245911">
    <property type="component" value="Unassembled WGS sequence"/>
</dbReference>
<evidence type="ECO:0000256" key="4">
    <source>
        <dbReference type="RuleBase" id="RU362116"/>
    </source>
</evidence>
<dbReference type="GO" id="GO:0005829">
    <property type="term" value="C:cytosol"/>
    <property type="evidence" value="ECO:0007669"/>
    <property type="project" value="TreeGrafter"/>
</dbReference>
<dbReference type="Gene3D" id="2.60.98.20">
    <property type="entry name" value="Flagellar hook protein FlgE"/>
    <property type="match status" value="1"/>
</dbReference>
<evidence type="ECO:0000313" key="8">
    <source>
        <dbReference type="Proteomes" id="UP000245911"/>
    </source>
</evidence>
<keyword evidence="8" id="KW-1185">Reference proteome</keyword>
<keyword evidence="7" id="KW-0966">Cell projection</keyword>
<gene>
    <name evidence="7" type="ORF">DDE20_15270</name>
</gene>
<dbReference type="PANTHER" id="PTHR30435">
    <property type="entry name" value="FLAGELLAR PROTEIN"/>
    <property type="match status" value="1"/>
</dbReference>
<evidence type="ECO:0000313" key="7">
    <source>
        <dbReference type="EMBL" id="PVH27870.1"/>
    </source>
</evidence>
<evidence type="ECO:0000256" key="1">
    <source>
        <dbReference type="ARBA" id="ARBA00004117"/>
    </source>
</evidence>
<dbReference type="InterPro" id="IPR037925">
    <property type="entry name" value="FlgE/F/G-like"/>
</dbReference>
<dbReference type="OrthoDB" id="8372879at2"/>